<evidence type="ECO:0000256" key="2">
    <source>
        <dbReference type="ARBA" id="ARBA00022553"/>
    </source>
</evidence>
<dbReference type="RefSeq" id="WP_090038944.1">
    <property type="nucleotide sequence ID" value="NZ_FOKI01000004.1"/>
</dbReference>
<keyword evidence="7" id="KW-1185">Reference proteome</keyword>
<dbReference type="SUPFAM" id="SSF52172">
    <property type="entry name" value="CheY-like"/>
    <property type="match status" value="1"/>
</dbReference>
<dbReference type="SMART" id="SM00448">
    <property type="entry name" value="REC"/>
    <property type="match status" value="1"/>
</dbReference>
<name>A0A1I0W8N9_9CLOT</name>
<dbReference type="InterPro" id="IPR001789">
    <property type="entry name" value="Sig_transdc_resp-reg_receiver"/>
</dbReference>
<feature type="domain" description="Response regulatory" evidence="5">
    <location>
        <begin position="5"/>
        <end position="119"/>
    </location>
</feature>
<keyword evidence="2 4" id="KW-0597">Phosphoprotein</keyword>
<dbReference type="InterPro" id="IPR050595">
    <property type="entry name" value="Bact_response_regulator"/>
</dbReference>
<dbReference type="InterPro" id="IPR011006">
    <property type="entry name" value="CheY-like_superfamily"/>
</dbReference>
<dbReference type="Pfam" id="PF00072">
    <property type="entry name" value="Response_reg"/>
    <property type="match status" value="1"/>
</dbReference>
<evidence type="ECO:0000259" key="5">
    <source>
        <dbReference type="PROSITE" id="PS50110"/>
    </source>
</evidence>
<sequence length="198" mass="22647">MKKRRVLIVDDVKNIREMLKTCLEVEGYTVFEASCAKEAMNIIEREEIDIVFSDIKMPEVNGTELLKMIKRYNKNIIVIIMTAFGTVKNGVECTKYGASAYLQKPFTTKRVKGVLAEVLEKEHLRTNINFYIVSAKKLIEKGDLTKAHDILKKSLNIRDDCGEVYYLIGKIEELNGNNDKAKHFKEFACVLGFKSNEV</sequence>
<dbReference type="InterPro" id="IPR011990">
    <property type="entry name" value="TPR-like_helical_dom_sf"/>
</dbReference>
<gene>
    <name evidence="6" type="ORF">SAMN04488528_1004116</name>
</gene>
<protein>
    <recommendedName>
        <fullName evidence="1">Stage 0 sporulation protein A homolog</fullName>
    </recommendedName>
</protein>
<dbReference type="GO" id="GO:0000160">
    <property type="term" value="P:phosphorelay signal transduction system"/>
    <property type="evidence" value="ECO:0007669"/>
    <property type="project" value="InterPro"/>
</dbReference>
<evidence type="ECO:0000256" key="1">
    <source>
        <dbReference type="ARBA" id="ARBA00018672"/>
    </source>
</evidence>
<dbReference type="STRING" id="84698.SAMN04488528_1004116"/>
<dbReference type="SUPFAM" id="SSF48452">
    <property type="entry name" value="TPR-like"/>
    <property type="match status" value="1"/>
</dbReference>
<dbReference type="PANTHER" id="PTHR44591">
    <property type="entry name" value="STRESS RESPONSE REGULATOR PROTEIN 1"/>
    <property type="match status" value="1"/>
</dbReference>
<dbReference type="PANTHER" id="PTHR44591:SF3">
    <property type="entry name" value="RESPONSE REGULATORY DOMAIN-CONTAINING PROTEIN"/>
    <property type="match status" value="1"/>
</dbReference>
<evidence type="ECO:0000256" key="4">
    <source>
        <dbReference type="PROSITE-ProRule" id="PRU00169"/>
    </source>
</evidence>
<feature type="modified residue" description="4-aspartylphosphate" evidence="4">
    <location>
        <position position="54"/>
    </location>
</feature>
<dbReference type="Gene3D" id="1.25.40.10">
    <property type="entry name" value="Tetratricopeptide repeat domain"/>
    <property type="match status" value="1"/>
</dbReference>
<comment type="function">
    <text evidence="3">May play the central regulatory role in sporulation. It may be an element of the effector pathway responsible for the activation of sporulation genes in response to nutritional stress. Spo0A may act in concert with spo0H (a sigma factor) to control the expression of some genes that are critical to the sporulation process.</text>
</comment>
<dbReference type="CDD" id="cd00156">
    <property type="entry name" value="REC"/>
    <property type="match status" value="1"/>
</dbReference>
<dbReference type="Gene3D" id="3.40.50.2300">
    <property type="match status" value="1"/>
</dbReference>
<dbReference type="PROSITE" id="PS50110">
    <property type="entry name" value="RESPONSE_REGULATORY"/>
    <property type="match status" value="1"/>
</dbReference>
<organism evidence="6 7">
    <name type="scientific">Clostridium frigidicarnis</name>
    <dbReference type="NCBI Taxonomy" id="84698"/>
    <lineage>
        <taxon>Bacteria</taxon>
        <taxon>Bacillati</taxon>
        <taxon>Bacillota</taxon>
        <taxon>Clostridia</taxon>
        <taxon>Eubacteriales</taxon>
        <taxon>Clostridiaceae</taxon>
        <taxon>Clostridium</taxon>
    </lineage>
</organism>
<dbReference type="Proteomes" id="UP000198619">
    <property type="component" value="Unassembled WGS sequence"/>
</dbReference>
<dbReference type="EMBL" id="FOKI01000004">
    <property type="protein sequence ID" value="SFA84658.1"/>
    <property type="molecule type" value="Genomic_DNA"/>
</dbReference>
<evidence type="ECO:0000256" key="3">
    <source>
        <dbReference type="ARBA" id="ARBA00024867"/>
    </source>
</evidence>
<evidence type="ECO:0000313" key="7">
    <source>
        <dbReference type="Proteomes" id="UP000198619"/>
    </source>
</evidence>
<accession>A0A1I0W8N9</accession>
<proteinExistence type="predicted"/>
<reference evidence="6 7" key="1">
    <citation type="submission" date="2016-10" db="EMBL/GenBank/DDBJ databases">
        <authorList>
            <person name="de Groot N.N."/>
        </authorList>
    </citation>
    <scope>NUCLEOTIDE SEQUENCE [LARGE SCALE GENOMIC DNA]</scope>
    <source>
        <strain evidence="6 7">DSM 12271</strain>
    </source>
</reference>
<dbReference type="OrthoDB" id="9790669at2"/>
<dbReference type="AlphaFoldDB" id="A0A1I0W8N9"/>
<evidence type="ECO:0000313" key="6">
    <source>
        <dbReference type="EMBL" id="SFA84658.1"/>
    </source>
</evidence>